<proteinExistence type="predicted"/>
<dbReference type="VEuPathDB" id="FungiDB:JI435_413820"/>
<reference evidence="2" key="1">
    <citation type="journal article" date="2021" name="BMC Genomics">
        <title>Chromosome-level genome assembly and manually-curated proteome of model necrotroph Parastagonospora nodorum Sn15 reveals a genome-wide trove of candidate effector homologs, and redundancy of virulence-related functions within an accessory chromosome.</title>
        <authorList>
            <person name="Bertazzoni S."/>
            <person name="Jones D.A.B."/>
            <person name="Phan H.T."/>
            <person name="Tan K.-C."/>
            <person name="Hane J.K."/>
        </authorList>
    </citation>
    <scope>NUCLEOTIDE SEQUENCE [LARGE SCALE GENOMIC DNA]</scope>
    <source>
        <strain evidence="2">SN15 / ATCC MYA-4574 / FGSC 10173)</strain>
    </source>
</reference>
<dbReference type="AlphaFoldDB" id="A0A7U2F6V6"/>
<keyword evidence="2" id="KW-1185">Reference proteome</keyword>
<evidence type="ECO:0000313" key="2">
    <source>
        <dbReference type="Proteomes" id="UP000663193"/>
    </source>
</evidence>
<sequence length="154" mass="17482">ISTCTMGFGILFSMILPFRQIQLDLSNLIKYHCKHFVFFRARSRRNCPPSCCLSLGTARRLQTAFCRIVNQSQFARLWTTVCRSLVFPSLPSGVYMGVSHIAKVSSCLALANGYQPSCFLDRSFAYHCTLSSPTTRNTFYILPFSYQASFLSHH</sequence>
<evidence type="ECO:0000313" key="1">
    <source>
        <dbReference type="EMBL" id="QRC99701.1"/>
    </source>
</evidence>
<gene>
    <name evidence="1" type="ORF">JI435_413820</name>
</gene>
<organism evidence="1 2">
    <name type="scientific">Phaeosphaeria nodorum (strain SN15 / ATCC MYA-4574 / FGSC 10173)</name>
    <name type="common">Glume blotch fungus</name>
    <name type="synonym">Parastagonospora nodorum</name>
    <dbReference type="NCBI Taxonomy" id="321614"/>
    <lineage>
        <taxon>Eukaryota</taxon>
        <taxon>Fungi</taxon>
        <taxon>Dikarya</taxon>
        <taxon>Ascomycota</taxon>
        <taxon>Pezizomycotina</taxon>
        <taxon>Dothideomycetes</taxon>
        <taxon>Pleosporomycetidae</taxon>
        <taxon>Pleosporales</taxon>
        <taxon>Pleosporineae</taxon>
        <taxon>Phaeosphaeriaceae</taxon>
        <taxon>Parastagonospora</taxon>
    </lineage>
</organism>
<name>A0A7U2F6V6_PHANO</name>
<dbReference type="EMBL" id="CP069032">
    <property type="protein sequence ID" value="QRC99701.1"/>
    <property type="molecule type" value="Genomic_DNA"/>
</dbReference>
<feature type="non-terminal residue" evidence="1">
    <location>
        <position position="1"/>
    </location>
</feature>
<accession>A0A7U2F6V6</accession>
<dbReference type="Proteomes" id="UP000663193">
    <property type="component" value="Chromosome 10"/>
</dbReference>
<protein>
    <submittedName>
        <fullName evidence="1">Uncharacterized protein</fullName>
    </submittedName>
</protein>